<evidence type="ECO:0000313" key="5">
    <source>
        <dbReference type="Proteomes" id="UP000664109"/>
    </source>
</evidence>
<name>A0ABS2UUX7_9ACTN</name>
<feature type="domain" description="CHRD" evidence="3">
    <location>
        <begin position="197"/>
        <end position="321"/>
    </location>
</feature>
<protein>
    <submittedName>
        <fullName evidence="4">CHRD domain-containing protein</fullName>
    </submittedName>
</protein>
<reference evidence="4 5" key="1">
    <citation type="journal article" date="2016" name="Arch. Microbiol.">
        <title>Streptomyces zhihengii sp. nov., isolated from rhizospheric soil of Psammosilene tunicoides.</title>
        <authorList>
            <person name="Huang M.J."/>
            <person name="Fei J.J."/>
            <person name="Salam N."/>
            <person name="Kim C.J."/>
            <person name="Hozzein W.N."/>
            <person name="Xiao M."/>
            <person name="Huang H.Q."/>
            <person name="Li W.J."/>
        </authorList>
    </citation>
    <scope>NUCLEOTIDE SEQUENCE [LARGE SCALE GENOMIC DNA]</scope>
    <source>
        <strain evidence="4 5">YIM T102</strain>
    </source>
</reference>
<feature type="region of interest" description="Disordered" evidence="1">
    <location>
        <begin position="29"/>
        <end position="49"/>
    </location>
</feature>
<dbReference type="Pfam" id="PF07452">
    <property type="entry name" value="CHRD"/>
    <property type="match status" value="2"/>
</dbReference>
<accession>A0ABS2UUX7</accession>
<organism evidence="4 5">
    <name type="scientific">Streptomyces zhihengii</name>
    <dbReference type="NCBI Taxonomy" id="1818004"/>
    <lineage>
        <taxon>Bacteria</taxon>
        <taxon>Bacillati</taxon>
        <taxon>Actinomycetota</taxon>
        <taxon>Actinomycetes</taxon>
        <taxon>Kitasatosporales</taxon>
        <taxon>Streptomycetaceae</taxon>
        <taxon>Streptomyces</taxon>
    </lineage>
</organism>
<evidence type="ECO:0000313" key="4">
    <source>
        <dbReference type="EMBL" id="MBM9621376.1"/>
    </source>
</evidence>
<comment type="caution">
    <text evidence="4">The sequence shown here is derived from an EMBL/GenBank/DDBJ whole genome shotgun (WGS) entry which is preliminary data.</text>
</comment>
<proteinExistence type="predicted"/>
<gene>
    <name evidence="4" type="ORF">JE024_22060</name>
</gene>
<evidence type="ECO:0000256" key="2">
    <source>
        <dbReference type="SAM" id="SignalP"/>
    </source>
</evidence>
<feature type="chain" id="PRO_5046112004" evidence="2">
    <location>
        <begin position="31"/>
        <end position="321"/>
    </location>
</feature>
<keyword evidence="5" id="KW-1185">Reference proteome</keyword>
<dbReference type="RefSeq" id="WP_205375242.1">
    <property type="nucleotide sequence ID" value="NZ_JAFEJA010000001.1"/>
</dbReference>
<feature type="domain" description="CHRD" evidence="3">
    <location>
        <begin position="60"/>
        <end position="183"/>
    </location>
</feature>
<evidence type="ECO:0000259" key="3">
    <source>
        <dbReference type="SMART" id="SM00754"/>
    </source>
</evidence>
<evidence type="ECO:0000256" key="1">
    <source>
        <dbReference type="SAM" id="MobiDB-lite"/>
    </source>
</evidence>
<feature type="signal peptide" evidence="2">
    <location>
        <begin position="1"/>
        <end position="30"/>
    </location>
</feature>
<dbReference type="Proteomes" id="UP000664109">
    <property type="component" value="Unassembled WGS sequence"/>
</dbReference>
<dbReference type="EMBL" id="JAFEJA010000001">
    <property type="protein sequence ID" value="MBM9621376.1"/>
    <property type="molecule type" value="Genomic_DNA"/>
</dbReference>
<keyword evidence="2" id="KW-0732">Signal</keyword>
<feature type="compositionally biased region" description="Basic and acidic residues" evidence="1">
    <location>
        <begin position="31"/>
        <end position="47"/>
    </location>
</feature>
<dbReference type="SMART" id="SM00754">
    <property type="entry name" value="CHRD"/>
    <property type="match status" value="2"/>
</dbReference>
<sequence length="321" mass="33957">MRMFRLRRLSVPAALVVLAAAAGAAAPAVAHDGHDGHGGGRSPDRAEAAAFTTKGKGRAVTFAVVMTGAHEVPEKGGPAVNDPDGKAVALVKIKGDRIVFAMQWQGFVPSQGHIHQGAAGRNGEVRVPLFGTEMPGSVHSAAGHGTIEDAKLADRLRAHPSGFYLNLHSAEFPGGAVRGQLKRLKRNINPLHIIKGGKLRALSNGVQEVPVTDPAKVGDDDGFAVTFLHPSGRSVDFSLAWVNIQPPQAAHIHRGTFGTNGDVVLGLLDKPVPEGVFAVSGRLEHQHKGLLKEIRETPREFYSNIHTEKFPDGAVRGQLLG</sequence>
<dbReference type="InterPro" id="IPR010895">
    <property type="entry name" value="CHRD"/>
</dbReference>